<name>A0A1J7GQJ5_LUPAN</name>
<dbReference type="EMBL" id="CM007379">
    <property type="protein sequence ID" value="OIV91932.1"/>
    <property type="molecule type" value="Genomic_DNA"/>
</dbReference>
<proteinExistence type="predicted"/>
<dbReference type="OrthoDB" id="610799at2759"/>
<dbReference type="PANTHER" id="PTHR33647:SF10">
    <property type="entry name" value="DUF4228 DOMAIN-CONTAINING PROTEIN"/>
    <property type="match status" value="1"/>
</dbReference>
<dbReference type="AlphaFoldDB" id="A0A1J7GQJ5"/>
<protein>
    <submittedName>
        <fullName evidence="1">Uncharacterized protein</fullName>
    </submittedName>
</protein>
<dbReference type="OMA" id="HEFEMEH"/>
<organism evidence="1 2">
    <name type="scientific">Lupinus angustifolius</name>
    <name type="common">Narrow-leaved blue lupine</name>
    <dbReference type="NCBI Taxonomy" id="3871"/>
    <lineage>
        <taxon>Eukaryota</taxon>
        <taxon>Viridiplantae</taxon>
        <taxon>Streptophyta</taxon>
        <taxon>Embryophyta</taxon>
        <taxon>Tracheophyta</taxon>
        <taxon>Spermatophyta</taxon>
        <taxon>Magnoliopsida</taxon>
        <taxon>eudicotyledons</taxon>
        <taxon>Gunneridae</taxon>
        <taxon>Pentapetalae</taxon>
        <taxon>rosids</taxon>
        <taxon>fabids</taxon>
        <taxon>Fabales</taxon>
        <taxon>Fabaceae</taxon>
        <taxon>Papilionoideae</taxon>
        <taxon>50 kb inversion clade</taxon>
        <taxon>genistoids sensu lato</taxon>
        <taxon>core genistoids</taxon>
        <taxon>Genisteae</taxon>
        <taxon>Lupinus</taxon>
    </lineage>
</organism>
<accession>A0A1J7GQJ5</accession>
<reference evidence="1 2" key="1">
    <citation type="journal article" date="2017" name="Plant Biotechnol. J.">
        <title>A comprehensive draft genome sequence for lupin (Lupinus angustifolius), an emerging health food: insights into plant-microbe interactions and legume evolution.</title>
        <authorList>
            <person name="Hane J.K."/>
            <person name="Ming Y."/>
            <person name="Kamphuis L.G."/>
            <person name="Nelson M.N."/>
            <person name="Garg G."/>
            <person name="Atkins C.A."/>
            <person name="Bayer P.E."/>
            <person name="Bravo A."/>
            <person name="Bringans S."/>
            <person name="Cannon S."/>
            <person name="Edwards D."/>
            <person name="Foley R."/>
            <person name="Gao L.L."/>
            <person name="Harrison M.J."/>
            <person name="Huang W."/>
            <person name="Hurgobin B."/>
            <person name="Li S."/>
            <person name="Liu C.W."/>
            <person name="McGrath A."/>
            <person name="Morahan G."/>
            <person name="Murray J."/>
            <person name="Weller J."/>
            <person name="Jian J."/>
            <person name="Singh K.B."/>
        </authorList>
    </citation>
    <scope>NUCLEOTIDE SEQUENCE [LARGE SCALE GENOMIC DNA]</scope>
    <source>
        <strain evidence="2">cv. Tanjil</strain>
        <tissue evidence="1">Whole plant</tissue>
    </source>
</reference>
<sequence length="119" mass="13384">MGNCCMVASSMEWDGEDWGSVTSKHKVFDEVNHVFKKVEKEKVLGSLRASSDANGRLTIMISKKELVELLGGKGTEKHDIGARHASAEEVLVRMINAKYHVNHNHRSWRPMLQSIPEVN</sequence>
<dbReference type="PANTHER" id="PTHR33647">
    <property type="entry name" value="OS01G0793900 PROTEIN"/>
    <property type="match status" value="1"/>
</dbReference>
<keyword evidence="2" id="KW-1185">Reference proteome</keyword>
<evidence type="ECO:0000313" key="2">
    <source>
        <dbReference type="Proteomes" id="UP000188354"/>
    </source>
</evidence>
<gene>
    <name evidence="1" type="ORF">TanjilG_00600</name>
</gene>
<dbReference type="KEGG" id="lang:109333700"/>
<dbReference type="Proteomes" id="UP000188354">
    <property type="component" value="Chromosome LG19"/>
</dbReference>
<dbReference type="STRING" id="3871.A0A1J7GQJ5"/>
<dbReference type="Gramene" id="OIV91932">
    <property type="protein sequence ID" value="OIV91932"/>
    <property type="gene ID" value="TanjilG_00600"/>
</dbReference>
<evidence type="ECO:0000313" key="1">
    <source>
        <dbReference type="EMBL" id="OIV91932.1"/>
    </source>
</evidence>